<dbReference type="AlphaFoldDB" id="A0A396RPN8"/>
<dbReference type="OrthoDB" id="7390084at2"/>
<dbReference type="PROSITE" id="PS51257">
    <property type="entry name" value="PROKAR_LIPOPROTEIN"/>
    <property type="match status" value="1"/>
</dbReference>
<reference evidence="1 2" key="1">
    <citation type="submission" date="2018-08" db="EMBL/GenBank/DDBJ databases">
        <title>The multiple taxonomic identification of Sphingomonas gilva.</title>
        <authorList>
            <person name="Zhu D."/>
            <person name="Zheng S."/>
        </authorList>
    </citation>
    <scope>NUCLEOTIDE SEQUENCE [LARGE SCALE GENOMIC DNA]</scope>
    <source>
        <strain evidence="1 2">ZDH117</strain>
    </source>
</reference>
<keyword evidence="2" id="KW-1185">Reference proteome</keyword>
<dbReference type="RefSeq" id="WP_118863560.1">
    <property type="nucleotide sequence ID" value="NZ_QWLV01000002.1"/>
</dbReference>
<name>A0A396RPN8_9SPHN</name>
<proteinExistence type="predicted"/>
<organism evidence="1 2">
    <name type="scientific">Sphingomonas gilva</name>
    <dbReference type="NCBI Taxonomy" id="2305907"/>
    <lineage>
        <taxon>Bacteria</taxon>
        <taxon>Pseudomonadati</taxon>
        <taxon>Pseudomonadota</taxon>
        <taxon>Alphaproteobacteria</taxon>
        <taxon>Sphingomonadales</taxon>
        <taxon>Sphingomonadaceae</taxon>
        <taxon>Sphingomonas</taxon>
    </lineage>
</organism>
<dbReference type="Proteomes" id="UP000266693">
    <property type="component" value="Unassembled WGS sequence"/>
</dbReference>
<dbReference type="EMBL" id="QWLV01000002">
    <property type="protein sequence ID" value="RHW18369.1"/>
    <property type="molecule type" value="Genomic_DNA"/>
</dbReference>
<protein>
    <submittedName>
        <fullName evidence="1">Uncharacterized protein</fullName>
    </submittedName>
</protein>
<accession>A0A396RPN8</accession>
<evidence type="ECO:0000313" key="2">
    <source>
        <dbReference type="Proteomes" id="UP000266693"/>
    </source>
</evidence>
<sequence length="240" mass="25604">MLHFTRIALALAAPILLASCVITPGKFVSTLRIDADRSFAFTYVGEVHAIDVGNAFAEGMAEGLSEGMTDDPDSDGATFEPIAQEQEEDGAAAKKAETEAKNRAIAEALAKEAGYRKVEYAGDGRFLIDYAIEGRLTHNFIYPFNSEAEVMFPFIAIELKKNGTVRMTAPAFANRSDGGAPAQPDAAAKLDGSFTLSTDAEIVSQNSEDGATTEGTRKSITWRATPLTKAAPMAVLRMGE</sequence>
<gene>
    <name evidence="1" type="ORF">D1610_07880</name>
</gene>
<evidence type="ECO:0000313" key="1">
    <source>
        <dbReference type="EMBL" id="RHW18369.1"/>
    </source>
</evidence>
<comment type="caution">
    <text evidence="1">The sequence shown here is derived from an EMBL/GenBank/DDBJ whole genome shotgun (WGS) entry which is preliminary data.</text>
</comment>